<dbReference type="RefSeq" id="WP_236496615.1">
    <property type="nucleotide sequence ID" value="NZ_CP091244.1"/>
</dbReference>
<sequence>MIFVAVGTQFPFDRLIRAVDEWASQHALTGMAQIAGGEYLPQTLQWERFMTTAVFNQHLQNADLIISHAGMGNIITALEHRKPIIVMNRQHALGEHRNDHQLDGLAWMGQLPGVYTASTQDELYELLARQHTLQAAPLDNDSRRQTLVDFIDQAIRASTSLSNRT</sequence>
<feature type="domain" description="Glycosyl transferase family 28 C-terminal" evidence="1">
    <location>
        <begin position="1"/>
        <end position="102"/>
    </location>
</feature>
<evidence type="ECO:0000313" key="3">
    <source>
        <dbReference type="Proteomes" id="UP001054801"/>
    </source>
</evidence>
<evidence type="ECO:0000313" key="2">
    <source>
        <dbReference type="EMBL" id="UJS22858.1"/>
    </source>
</evidence>
<keyword evidence="3" id="KW-1185">Reference proteome</keyword>
<dbReference type="PANTHER" id="PTHR47043">
    <property type="entry name" value="UDP-N-ACETYLGLUCOSAMINE TRANSFERASE SUBUNIT ALG13"/>
    <property type="match status" value="1"/>
</dbReference>
<evidence type="ECO:0000259" key="1">
    <source>
        <dbReference type="Pfam" id="PF04101"/>
    </source>
</evidence>
<dbReference type="SUPFAM" id="SSF53756">
    <property type="entry name" value="UDP-Glycosyltransferase/glycogen phosphorylase"/>
    <property type="match status" value="1"/>
</dbReference>
<reference evidence="2" key="1">
    <citation type="journal article" date="2022" name="Microorganisms">
        <title>Two New Species of Filamentous Sulfur Bacteria of the Genus Thiothrix, Thiothrix winogradskyi sp. nov. and 'Candidatus Thiothrix sulfatifontis' sp. nov.</title>
        <authorList>
            <person name="Ravin N.V."/>
            <person name="Rossetti S."/>
            <person name="Beletsky A.V."/>
            <person name="Kadnikov V.V."/>
            <person name="Rudenko T.S."/>
            <person name="Smolyakov D.D."/>
            <person name="Moskvitina M.I."/>
            <person name="Gureeva M.V."/>
            <person name="Mardanov A.V."/>
            <person name="Grabovich M.Y."/>
        </authorList>
    </citation>
    <scope>NUCLEOTIDE SEQUENCE</scope>
    <source>
        <strain evidence="2">CT3</strain>
    </source>
</reference>
<dbReference type="EMBL" id="CP091244">
    <property type="protein sequence ID" value="UJS22858.1"/>
    <property type="molecule type" value="Genomic_DNA"/>
</dbReference>
<protein>
    <submittedName>
        <fullName evidence="2">Glycosyl transferase family 28</fullName>
    </submittedName>
</protein>
<dbReference type="InterPro" id="IPR007235">
    <property type="entry name" value="Glyco_trans_28_C"/>
</dbReference>
<dbReference type="InterPro" id="IPR052474">
    <property type="entry name" value="UDP-GlcNAc_transferase"/>
</dbReference>
<dbReference type="Gene3D" id="3.40.50.2000">
    <property type="entry name" value="Glycogen Phosphorylase B"/>
    <property type="match status" value="1"/>
</dbReference>
<dbReference type="Proteomes" id="UP001054801">
    <property type="component" value="Chromosome"/>
</dbReference>
<dbReference type="Pfam" id="PF04101">
    <property type="entry name" value="Glyco_tran_28_C"/>
    <property type="match status" value="1"/>
</dbReference>
<name>A0ABY3STQ3_9GAMM</name>
<accession>A0ABY3STQ3</accession>
<keyword evidence="2" id="KW-0808">Transferase</keyword>
<dbReference type="GO" id="GO:0016740">
    <property type="term" value="F:transferase activity"/>
    <property type="evidence" value="ECO:0007669"/>
    <property type="project" value="UniProtKB-KW"/>
</dbReference>
<dbReference type="PANTHER" id="PTHR47043:SF1">
    <property type="entry name" value="UDP-N-ACETYLGLUCOSAMINE TRANSFERASE SUBUNIT ALG13"/>
    <property type="match status" value="1"/>
</dbReference>
<organism evidence="2 3">
    <name type="scientific">Thiothrix winogradskyi</name>
    <dbReference type="NCBI Taxonomy" id="96472"/>
    <lineage>
        <taxon>Bacteria</taxon>
        <taxon>Pseudomonadati</taxon>
        <taxon>Pseudomonadota</taxon>
        <taxon>Gammaproteobacteria</taxon>
        <taxon>Thiotrichales</taxon>
        <taxon>Thiotrichaceae</taxon>
        <taxon>Thiothrix</taxon>
    </lineage>
</organism>
<proteinExistence type="predicted"/>
<gene>
    <name evidence="2" type="ORF">L2Y54_13000</name>
</gene>